<organism evidence="4 5">
    <name type="scientific">Roseomonas elaeocarpi</name>
    <dbReference type="NCBI Taxonomy" id="907779"/>
    <lineage>
        <taxon>Bacteria</taxon>
        <taxon>Pseudomonadati</taxon>
        <taxon>Pseudomonadota</taxon>
        <taxon>Alphaproteobacteria</taxon>
        <taxon>Acetobacterales</taxon>
        <taxon>Roseomonadaceae</taxon>
        <taxon>Roseomonas</taxon>
    </lineage>
</organism>
<dbReference type="PANTHER" id="PTHR32309:SF31">
    <property type="entry name" value="CAPSULAR EXOPOLYSACCHARIDE FAMILY"/>
    <property type="match status" value="1"/>
</dbReference>
<sequence length="503" mass="54962">MQATAFLRRHARAGWRHRWVAMAIAWLVCLGGWAGIHALPSQYESSARLYADADAVLGLLLRGIAIDGTPAGQVEVLQRTLLSRPNVEKVIARTGLDEQAPDTASRDMMIRRLMRDIHITTQTRNLFTIDYRDPSPHVARAVVQTTLNLFMEAATATDRQQMESARTFVAQQIASYEQQLRQAERRKAEFQARYIDLLPSDANGGISRLEAARARLQQVQGELQDARTKRDLTQQQIDATPAQIVAETGGGGGGGDGRIAEAERNLRELRLRYTDQHPDVQAAQRTLAALRAGGGGSTAPRVAAQRITRSNPLMEQLRVRLVDVEAQIASLERQERTGHAEVDRLDAVARSEPEVQAQYLNIDRDYTVLRRNYEELLARRESIQIAGAARTNSDRMRLEVVDPPTLPLVPVAPNRLLLAAGVLMAGIGAGVLAAAALVRLDRTFYTVHDLRSLGLPVLGGISAPAAPRRLLPALAFAGAFVLLLAGFGAILGGVPGQVMRILA</sequence>
<feature type="domain" description="Tyrosine-protein kinase G-rich" evidence="3">
    <location>
        <begin position="355"/>
        <end position="434"/>
    </location>
</feature>
<comment type="caution">
    <text evidence="4">The sequence shown here is derived from an EMBL/GenBank/DDBJ whole genome shotgun (WGS) entry which is preliminary data.</text>
</comment>
<dbReference type="Proteomes" id="UP001589865">
    <property type="component" value="Unassembled WGS sequence"/>
</dbReference>
<proteinExistence type="predicted"/>
<dbReference type="InterPro" id="IPR032807">
    <property type="entry name" value="GNVR"/>
</dbReference>
<evidence type="ECO:0000259" key="3">
    <source>
        <dbReference type="Pfam" id="PF13807"/>
    </source>
</evidence>
<feature type="coiled-coil region" evidence="1">
    <location>
        <begin position="166"/>
        <end position="236"/>
    </location>
</feature>
<keyword evidence="2" id="KW-0812">Transmembrane</keyword>
<protein>
    <submittedName>
        <fullName evidence="4">XrtA system polysaccharide chain length determinant</fullName>
    </submittedName>
</protein>
<dbReference type="Pfam" id="PF13807">
    <property type="entry name" value="GNVR"/>
    <property type="match status" value="1"/>
</dbReference>
<keyword evidence="5" id="KW-1185">Reference proteome</keyword>
<gene>
    <name evidence="4" type="ORF">ACFFGY_00605</name>
</gene>
<dbReference type="EMBL" id="JBHLUN010000001">
    <property type="protein sequence ID" value="MFC0406726.1"/>
    <property type="molecule type" value="Genomic_DNA"/>
</dbReference>
<feature type="transmembrane region" description="Helical" evidence="2">
    <location>
        <begin position="473"/>
        <end position="494"/>
    </location>
</feature>
<accession>A0ABV6JQX0</accession>
<keyword evidence="2" id="KW-1133">Transmembrane helix</keyword>
<dbReference type="PANTHER" id="PTHR32309">
    <property type="entry name" value="TYROSINE-PROTEIN KINASE"/>
    <property type="match status" value="1"/>
</dbReference>
<dbReference type="RefSeq" id="WP_377042404.1">
    <property type="nucleotide sequence ID" value="NZ_JBHLUN010000001.1"/>
</dbReference>
<feature type="transmembrane region" description="Helical" evidence="2">
    <location>
        <begin position="416"/>
        <end position="438"/>
    </location>
</feature>
<reference evidence="4 5" key="1">
    <citation type="submission" date="2024-09" db="EMBL/GenBank/DDBJ databases">
        <authorList>
            <person name="Sun Q."/>
            <person name="Mori K."/>
        </authorList>
    </citation>
    <scope>NUCLEOTIDE SEQUENCE [LARGE SCALE GENOMIC DNA]</scope>
    <source>
        <strain evidence="4 5">TBRC 5777</strain>
    </source>
</reference>
<evidence type="ECO:0000313" key="5">
    <source>
        <dbReference type="Proteomes" id="UP001589865"/>
    </source>
</evidence>
<dbReference type="InterPro" id="IPR014345">
    <property type="entry name" value="XrtA_polysacc_chain"/>
</dbReference>
<dbReference type="NCBIfam" id="TIGR03007">
    <property type="entry name" value="pepcterm_ChnLen"/>
    <property type="match status" value="1"/>
</dbReference>
<evidence type="ECO:0000256" key="1">
    <source>
        <dbReference type="SAM" id="Coils"/>
    </source>
</evidence>
<keyword evidence="1" id="KW-0175">Coiled coil</keyword>
<name>A0ABV6JQX0_9PROT</name>
<dbReference type="InterPro" id="IPR050445">
    <property type="entry name" value="Bact_polysacc_biosynth/exp"/>
</dbReference>
<evidence type="ECO:0000313" key="4">
    <source>
        <dbReference type="EMBL" id="MFC0406726.1"/>
    </source>
</evidence>
<keyword evidence="2" id="KW-0472">Membrane</keyword>
<evidence type="ECO:0000256" key="2">
    <source>
        <dbReference type="SAM" id="Phobius"/>
    </source>
</evidence>